<evidence type="ECO:0000256" key="4">
    <source>
        <dbReference type="ARBA" id="ARBA00022989"/>
    </source>
</evidence>
<reference evidence="11 12" key="1">
    <citation type="submission" date="2020-04" db="EMBL/GenBank/DDBJ databases">
        <authorList>
            <consortium name="Desulfovibrio sp. FSS-1 genome sequencing consortium"/>
            <person name="Shimoshige H."/>
            <person name="Kobayashi H."/>
            <person name="Maekawa T."/>
        </authorList>
    </citation>
    <scope>NUCLEOTIDE SEQUENCE [LARGE SCALE GENOMIC DNA]</scope>
    <source>
        <strain evidence="11 12">SIID29052-01</strain>
    </source>
</reference>
<protein>
    <recommendedName>
        <fullName evidence="10">ABC3 transporter permease C-terminal domain-containing protein</fullName>
    </recommendedName>
</protein>
<dbReference type="InterPro" id="IPR003838">
    <property type="entry name" value="ABC3_permease_C"/>
</dbReference>
<feature type="domain" description="ABC3 transporter permease C-terminal" evidence="10">
    <location>
        <begin position="1304"/>
        <end position="1413"/>
    </location>
</feature>
<feature type="transmembrane region" description="Helical" evidence="8">
    <location>
        <begin position="1301"/>
        <end position="1321"/>
    </location>
</feature>
<evidence type="ECO:0000313" key="11">
    <source>
        <dbReference type="EMBL" id="GFK94312.1"/>
    </source>
</evidence>
<dbReference type="GO" id="GO:0022857">
    <property type="term" value="F:transmembrane transporter activity"/>
    <property type="evidence" value="ECO:0007669"/>
    <property type="project" value="TreeGrafter"/>
</dbReference>
<dbReference type="SUPFAM" id="SSF52025">
    <property type="entry name" value="PA domain"/>
    <property type="match status" value="1"/>
</dbReference>
<keyword evidence="3 8" id="KW-0812">Transmembrane</keyword>
<evidence type="ECO:0000256" key="8">
    <source>
        <dbReference type="SAM" id="Phobius"/>
    </source>
</evidence>
<evidence type="ECO:0000313" key="12">
    <source>
        <dbReference type="Proteomes" id="UP000494245"/>
    </source>
</evidence>
<dbReference type="Gene3D" id="3.50.30.30">
    <property type="match status" value="1"/>
</dbReference>
<proteinExistence type="inferred from homology"/>
<feature type="region of interest" description="Disordered" evidence="7">
    <location>
        <begin position="1583"/>
        <end position="1607"/>
    </location>
</feature>
<feature type="transmembrane region" description="Helical" evidence="8">
    <location>
        <begin position="953"/>
        <end position="975"/>
    </location>
</feature>
<dbReference type="Proteomes" id="UP000494245">
    <property type="component" value="Unassembled WGS sequence"/>
</dbReference>
<gene>
    <name evidence="11" type="ORF">NNJEOMEG_02154</name>
</gene>
<reference evidence="11 12" key="2">
    <citation type="submission" date="2020-05" db="EMBL/GenBank/DDBJ databases">
        <title>Draft genome sequence of Desulfovibrio sp. strainFSS-1.</title>
        <authorList>
            <person name="Shimoshige H."/>
            <person name="Kobayashi H."/>
            <person name="Maekawa T."/>
        </authorList>
    </citation>
    <scope>NUCLEOTIDE SEQUENCE [LARGE SCALE GENOMIC DNA]</scope>
    <source>
        <strain evidence="11 12">SIID29052-01</strain>
    </source>
</reference>
<evidence type="ECO:0000256" key="7">
    <source>
        <dbReference type="SAM" id="MobiDB-lite"/>
    </source>
</evidence>
<keyword evidence="2" id="KW-1003">Cell membrane</keyword>
<organism evidence="11 12">
    <name type="scientific">Fundidesulfovibrio magnetotacticus</name>
    <dbReference type="NCBI Taxonomy" id="2730080"/>
    <lineage>
        <taxon>Bacteria</taxon>
        <taxon>Pseudomonadati</taxon>
        <taxon>Thermodesulfobacteriota</taxon>
        <taxon>Desulfovibrionia</taxon>
        <taxon>Desulfovibrionales</taxon>
        <taxon>Desulfovibrionaceae</taxon>
        <taxon>Fundidesulfovibrio</taxon>
    </lineage>
</organism>
<dbReference type="SUPFAM" id="SSF53187">
    <property type="entry name" value="Zn-dependent exopeptidases"/>
    <property type="match status" value="1"/>
</dbReference>
<dbReference type="InterPro" id="IPR050250">
    <property type="entry name" value="Macrolide_Exporter_MacB"/>
</dbReference>
<evidence type="ECO:0000259" key="10">
    <source>
        <dbReference type="Pfam" id="PF02687"/>
    </source>
</evidence>
<dbReference type="EMBL" id="BLTE01000009">
    <property type="protein sequence ID" value="GFK94312.1"/>
    <property type="molecule type" value="Genomic_DNA"/>
</dbReference>
<keyword evidence="5 8" id="KW-0472">Membrane</keyword>
<feature type="transmembrane region" description="Helical" evidence="8">
    <location>
        <begin position="892"/>
        <end position="911"/>
    </location>
</feature>
<keyword evidence="4 8" id="KW-1133">Transmembrane helix</keyword>
<dbReference type="GO" id="GO:0005886">
    <property type="term" value="C:plasma membrane"/>
    <property type="evidence" value="ECO:0007669"/>
    <property type="project" value="UniProtKB-SubCell"/>
</dbReference>
<keyword evidence="12" id="KW-1185">Reference proteome</keyword>
<name>A0A6V8LP19_9BACT</name>
<evidence type="ECO:0000256" key="6">
    <source>
        <dbReference type="ARBA" id="ARBA00038076"/>
    </source>
</evidence>
<comment type="subcellular location">
    <subcellularLocation>
        <location evidence="1">Cell membrane</location>
        <topology evidence="1">Multi-pass membrane protein</topology>
    </subcellularLocation>
</comment>
<accession>A0A6V8LP19</accession>
<feature type="compositionally biased region" description="Polar residues" evidence="7">
    <location>
        <begin position="1598"/>
        <end position="1607"/>
    </location>
</feature>
<comment type="similarity">
    <text evidence="6">Belongs to the ABC-4 integral membrane protein family.</text>
</comment>
<feature type="chain" id="PRO_5028988796" description="ABC3 transporter permease C-terminal domain-containing protein" evidence="9">
    <location>
        <begin position="24"/>
        <end position="1607"/>
    </location>
</feature>
<dbReference type="RefSeq" id="WP_173084265.1">
    <property type="nucleotide sequence ID" value="NZ_BLTE01000009.1"/>
</dbReference>
<feature type="transmembrane region" description="Helical" evidence="8">
    <location>
        <begin position="1383"/>
        <end position="1405"/>
    </location>
</feature>
<evidence type="ECO:0000256" key="3">
    <source>
        <dbReference type="ARBA" id="ARBA00022692"/>
    </source>
</evidence>
<sequence length="1607" mass="175103">MRRLATLALLLALFAAWTAPARAAKKQQQDAPPPELLEAFGRDPAAALASLGDRSLGSDGAARAAALVHAWFASLNAGTPGFQDFPAVAKVHGPCSILVDGQVLPLHQTDLNVLTPAAASGLEGLLVDAGQGELSDFNGKDVAGAIVLMDLDSGKNWMNAALLGAKAVVYLDRRKEADPAFKGFYEDKLELTPVVFPRFWAAGEHAGKLAASAGKRAALESRAAWNPVLARNVYLFLPGSDQTLARQIVAVEAFYDSQAYVAGRSPGADEASSLAALMDAARAWTRNPPKRSVLLVATAGRSQSLLGWREFLAAFRVKGKELRTLRRDLGDKAKTASDLLAALDAPEVRLDDPQLAKGLDTALKDEVDRVTTRLMRLRLDEAAKDQPQLAQLTARREALRALSWRGGFAGLDEAEARAVRELLPVVRAAAQLDEADARRRLAAVESARELRQLTGDAEIMAAASLHLSSHGDGVGAFNDGWLYALKPEINRVQAYSGLSGFLTDAAKGLGYPQDAMRFVNGLRADRSRPWRSYFVDNPQLGGEVSALSGLLGFSLATVNDGRPLWGTPDDLPVHVDKANLARQSALATGLLQALAEKPFDVPESLPRNGFATLTGRAKFIRQGELFPDRAAPGTVALVFQGESRFLAMADSAGAFTVAGLADSKHVLDKAIIEAYRFDPATGQAVWAVDKKQTGKEAYRPRLRRLVSETDLVMFGCRQSTVFSTFDPRSFRYFTKVELLDGRREAEPQRYWFSRLDTLDSTLFTVFLEPGTAYKLLLSDTVLTRKMLLLNATPEDPPGKGYPVDAWPTLPWTELRAASDMWDLVGPRVRNLEAHGIFNERIRAMTDEGRAQLAKAEELRQGGRYDEALSQARASWAFAAKVYADVEKTQKDVLMGVLFYIALFVPFAYCMERLIFAFADIHKRILGFLGILTAVIGVIYNVHPAFKLTYSPLVVILAFFIIALAGVVAFIIIMRFEQEMEEMQRRAKHVKASEIGKLKAFAASFAIGVTNLRRRKIRTSLTCATLVILTFTIMSFTSVRSARVDHAVRFSPQSTYQGVMLKDLGWKSIPVEAENVLSDQAGQGLSAPRAVIEPRDRVSAFVTQVRGPKGYETVQGVTGLSWAEARVSRMDRILTAGRWLEEGERRAVLLPSALAERIGAVPGGHVDLWGERFTVAGIFSGKELDALPDLDGEPLTPVTFPSETAVEVSESEKEAVESGEDVVSFQGRYQHVPGEQTIILPYETVMSLGGQLKSLAVSGTAARDLAGKLADRFGLTIFAGLPEGTFVFHSTDAINYAGAPNIVVPLAIAMLIVLNTMIGSVYERKREIGVYTAVGLAPTHVSFLFIAEALAFAVLSAVMGYILAQTAAALLSGTALWSGMTANYSSLAGVAAMVLVIIVVLLSVIYPARVAANIAIPDVNRSWTLPEPKGNTITATLPFLMHIREQDCAGGFLLEYYKAHQDVSHGLFSTAEVRQDFVCPWKDPGAGPHPGELHGEFCSLDSCLRIMARVWLAPFDFGINQHVTITFSPAMWHPGYLEIQVELTREAGEAGMWKRLNKGFLDDLRKQMLVWRSLDEERREAYEQSVDVSTKNPEAHAAQTLNQAQARA</sequence>
<dbReference type="Gene3D" id="3.40.630.10">
    <property type="entry name" value="Zn peptidases"/>
    <property type="match status" value="1"/>
</dbReference>
<feature type="signal peptide" evidence="9">
    <location>
        <begin position="1"/>
        <end position="23"/>
    </location>
</feature>
<evidence type="ECO:0000256" key="9">
    <source>
        <dbReference type="SAM" id="SignalP"/>
    </source>
</evidence>
<evidence type="ECO:0000256" key="1">
    <source>
        <dbReference type="ARBA" id="ARBA00004651"/>
    </source>
</evidence>
<feature type="transmembrane region" description="Helical" evidence="8">
    <location>
        <begin position="1020"/>
        <end position="1038"/>
    </location>
</feature>
<evidence type="ECO:0000256" key="2">
    <source>
        <dbReference type="ARBA" id="ARBA00022475"/>
    </source>
</evidence>
<keyword evidence="9" id="KW-0732">Signal</keyword>
<dbReference type="PANTHER" id="PTHR30572:SF4">
    <property type="entry name" value="ABC TRANSPORTER PERMEASE YTRF"/>
    <property type="match status" value="1"/>
</dbReference>
<evidence type="ECO:0000256" key="5">
    <source>
        <dbReference type="ARBA" id="ARBA00023136"/>
    </source>
</evidence>
<feature type="transmembrane region" description="Helical" evidence="8">
    <location>
        <begin position="923"/>
        <end position="941"/>
    </location>
</feature>
<dbReference type="Pfam" id="PF02687">
    <property type="entry name" value="FtsX"/>
    <property type="match status" value="1"/>
</dbReference>
<dbReference type="PANTHER" id="PTHR30572">
    <property type="entry name" value="MEMBRANE COMPONENT OF TRANSPORTER-RELATED"/>
    <property type="match status" value="1"/>
</dbReference>
<comment type="caution">
    <text evidence="11">The sequence shown here is derived from an EMBL/GenBank/DDBJ whole genome shotgun (WGS) entry which is preliminary data.</text>
</comment>
<dbReference type="InterPro" id="IPR046450">
    <property type="entry name" value="PA_dom_sf"/>
</dbReference>